<dbReference type="InterPro" id="IPR019775">
    <property type="entry name" value="WD40_repeat_CS"/>
</dbReference>
<evidence type="ECO:0000259" key="4">
    <source>
        <dbReference type="Pfam" id="PF21031"/>
    </source>
</evidence>
<dbReference type="SMART" id="SM00320">
    <property type="entry name" value="WD40"/>
    <property type="match status" value="3"/>
</dbReference>
<feature type="domain" description="WD repeat-containing protein 54 beta-propeller" evidence="4">
    <location>
        <begin position="67"/>
        <end position="341"/>
    </location>
</feature>
<protein>
    <submittedName>
        <fullName evidence="5">WD domain, G-beta repeat protein</fullName>
    </submittedName>
</protein>
<dbReference type="GeneID" id="7846155"/>
<dbReference type="OMA" id="YIHQNKC"/>
<evidence type="ECO:0000313" key="5">
    <source>
        <dbReference type="EMBL" id="EDK31989.1"/>
    </source>
</evidence>
<dbReference type="InterPro" id="IPR049546">
    <property type="entry name" value="WDR54_beta_prop"/>
</dbReference>
<evidence type="ECO:0000256" key="3">
    <source>
        <dbReference type="PROSITE-ProRule" id="PRU00221"/>
    </source>
</evidence>
<name>A4VEN4_TETTS</name>
<dbReference type="RefSeq" id="XP_001471149.1">
    <property type="nucleotide sequence ID" value="XM_001471099.1"/>
</dbReference>
<dbReference type="InterPro" id="IPR001680">
    <property type="entry name" value="WD40_rpt"/>
</dbReference>
<evidence type="ECO:0000256" key="2">
    <source>
        <dbReference type="ARBA" id="ARBA00022737"/>
    </source>
</evidence>
<feature type="repeat" description="WD" evidence="3">
    <location>
        <begin position="262"/>
        <end position="303"/>
    </location>
</feature>
<dbReference type="InterPro" id="IPR015943">
    <property type="entry name" value="WD40/YVTN_repeat-like_dom_sf"/>
</dbReference>
<dbReference type="SUPFAM" id="SSF50978">
    <property type="entry name" value="WD40 repeat-like"/>
    <property type="match status" value="1"/>
</dbReference>
<organism evidence="5 6">
    <name type="scientific">Tetrahymena thermophila (strain SB210)</name>
    <dbReference type="NCBI Taxonomy" id="312017"/>
    <lineage>
        <taxon>Eukaryota</taxon>
        <taxon>Sar</taxon>
        <taxon>Alveolata</taxon>
        <taxon>Ciliophora</taxon>
        <taxon>Intramacronucleata</taxon>
        <taxon>Oligohymenophorea</taxon>
        <taxon>Hymenostomatida</taxon>
        <taxon>Tetrahymenina</taxon>
        <taxon>Tetrahymenidae</taxon>
        <taxon>Tetrahymena</taxon>
    </lineage>
</organism>
<dbReference type="AlphaFoldDB" id="A4VEN4"/>
<dbReference type="InParanoid" id="A4VEN4"/>
<dbReference type="KEGG" id="tet:TTHERM_00263039"/>
<evidence type="ECO:0000313" key="6">
    <source>
        <dbReference type="Proteomes" id="UP000009168"/>
    </source>
</evidence>
<evidence type="ECO:0000256" key="1">
    <source>
        <dbReference type="ARBA" id="ARBA00022574"/>
    </source>
</evidence>
<keyword evidence="2" id="KW-0677">Repeat</keyword>
<sequence>MQKVLNIKTSTIQTKITPSYMMENLTCSQQYIAYANINGDTKRVVVIRLKSDGVSRDSEVVLNDFPDLVTDLKYVQIKNEWKLIITGLQGYRIYSEDGKNLIQTNKIAQNAADSKMISDAKTMFTGICTLKCNDGAETICVGSTNGHIYFSEYLGPQKFQCYIGIALDHNQKVNRLTSCQTDNTLIACNQEGDISLFMANQLKDMVYIKKFNSNTNRSPINCMSVLERKLTNPNISNILACGDYTGSISLYDLNEYYLLFTINSHVRLISSIDCNHATNEILSASEDSYVNVWNIQSKTNDVSLSFSLSINDLSIVGANFQDKLSANTPIFLTCYEQEEIHVVQRA</sequence>
<dbReference type="Proteomes" id="UP000009168">
    <property type="component" value="Unassembled WGS sequence"/>
</dbReference>
<dbReference type="HOGENOM" id="CLU_802904_0_0_1"/>
<dbReference type="OrthoDB" id="756370at2759"/>
<dbReference type="eggNOG" id="ENOG502R30Q">
    <property type="taxonomic scope" value="Eukaryota"/>
</dbReference>
<dbReference type="PROSITE" id="PS00678">
    <property type="entry name" value="WD_REPEATS_1"/>
    <property type="match status" value="1"/>
</dbReference>
<accession>A4VEN4</accession>
<reference evidence="6" key="1">
    <citation type="journal article" date="2006" name="PLoS Biol.">
        <title>Macronuclear genome sequence of the ciliate Tetrahymena thermophila, a model eukaryote.</title>
        <authorList>
            <person name="Eisen J.A."/>
            <person name="Coyne R.S."/>
            <person name="Wu M."/>
            <person name="Wu D."/>
            <person name="Thiagarajan M."/>
            <person name="Wortman J.R."/>
            <person name="Badger J.H."/>
            <person name="Ren Q."/>
            <person name="Amedeo P."/>
            <person name="Jones K.M."/>
            <person name="Tallon L.J."/>
            <person name="Delcher A.L."/>
            <person name="Salzberg S.L."/>
            <person name="Silva J.C."/>
            <person name="Haas B.J."/>
            <person name="Majoros W.H."/>
            <person name="Farzad M."/>
            <person name="Carlton J.M."/>
            <person name="Smith R.K. Jr."/>
            <person name="Garg J."/>
            <person name="Pearlman R.E."/>
            <person name="Karrer K.M."/>
            <person name="Sun L."/>
            <person name="Manning G."/>
            <person name="Elde N.C."/>
            <person name="Turkewitz A.P."/>
            <person name="Asai D.J."/>
            <person name="Wilkes D.E."/>
            <person name="Wang Y."/>
            <person name="Cai H."/>
            <person name="Collins K."/>
            <person name="Stewart B.A."/>
            <person name="Lee S.R."/>
            <person name="Wilamowska K."/>
            <person name="Weinberg Z."/>
            <person name="Ruzzo W.L."/>
            <person name="Wloga D."/>
            <person name="Gaertig J."/>
            <person name="Frankel J."/>
            <person name="Tsao C.-C."/>
            <person name="Gorovsky M.A."/>
            <person name="Keeling P.J."/>
            <person name="Waller R.F."/>
            <person name="Patron N.J."/>
            <person name="Cherry J.M."/>
            <person name="Stover N.A."/>
            <person name="Krieger C.J."/>
            <person name="del Toro C."/>
            <person name="Ryder H.F."/>
            <person name="Williamson S.C."/>
            <person name="Barbeau R.A."/>
            <person name="Hamilton E.P."/>
            <person name="Orias E."/>
        </authorList>
    </citation>
    <scope>NUCLEOTIDE SEQUENCE [LARGE SCALE GENOMIC DNA]</scope>
    <source>
        <strain evidence="6">SB210</strain>
    </source>
</reference>
<dbReference type="PROSITE" id="PS50294">
    <property type="entry name" value="WD_REPEATS_REGION"/>
    <property type="match status" value="1"/>
</dbReference>
<keyword evidence="6" id="KW-1185">Reference proteome</keyword>
<dbReference type="EMBL" id="GG662830">
    <property type="protein sequence ID" value="EDK31989.1"/>
    <property type="molecule type" value="Genomic_DNA"/>
</dbReference>
<dbReference type="Gene3D" id="2.130.10.10">
    <property type="entry name" value="YVTN repeat-like/Quinoprotein amine dehydrogenase"/>
    <property type="match status" value="1"/>
</dbReference>
<gene>
    <name evidence="5" type="ORF">TTHERM_00263039</name>
</gene>
<dbReference type="Pfam" id="PF21031">
    <property type="entry name" value="WDR54"/>
    <property type="match status" value="1"/>
</dbReference>
<dbReference type="PROSITE" id="PS50082">
    <property type="entry name" value="WD_REPEATS_2"/>
    <property type="match status" value="1"/>
</dbReference>
<keyword evidence="1 3" id="KW-0853">WD repeat</keyword>
<proteinExistence type="predicted"/>
<dbReference type="InterPro" id="IPR036322">
    <property type="entry name" value="WD40_repeat_dom_sf"/>
</dbReference>